<protein>
    <recommendedName>
        <fullName evidence="2">Thioredoxin domain-containing protein</fullName>
    </recommendedName>
</protein>
<proteinExistence type="predicted"/>
<dbReference type="SUPFAM" id="SSF52833">
    <property type="entry name" value="Thioredoxin-like"/>
    <property type="match status" value="1"/>
</dbReference>
<dbReference type="CDD" id="cd02947">
    <property type="entry name" value="TRX_family"/>
    <property type="match status" value="1"/>
</dbReference>
<dbReference type="InterPro" id="IPR013766">
    <property type="entry name" value="Thioredoxin_domain"/>
</dbReference>
<evidence type="ECO:0000313" key="3">
    <source>
        <dbReference type="EMBL" id="CAD8249563.1"/>
    </source>
</evidence>
<organism evidence="3">
    <name type="scientific">Prasinoderma coloniale</name>
    <dbReference type="NCBI Taxonomy" id="156133"/>
    <lineage>
        <taxon>Eukaryota</taxon>
        <taxon>Viridiplantae</taxon>
        <taxon>Prasinodermophyta</taxon>
        <taxon>Prasinodermophyceae</taxon>
        <taxon>Prasinodermales</taxon>
        <taxon>Prasinodermaceae</taxon>
        <taxon>Prasinoderma</taxon>
    </lineage>
</organism>
<evidence type="ECO:0000256" key="1">
    <source>
        <dbReference type="ARBA" id="ARBA00023157"/>
    </source>
</evidence>
<accession>A0A7R9TZD1</accession>
<dbReference type="EMBL" id="HBDZ01014629">
    <property type="protein sequence ID" value="CAD8249563.1"/>
    <property type="molecule type" value="Transcribed_RNA"/>
</dbReference>
<reference evidence="3" key="1">
    <citation type="submission" date="2021-01" db="EMBL/GenBank/DDBJ databases">
        <authorList>
            <person name="Corre E."/>
            <person name="Pelletier E."/>
            <person name="Niang G."/>
            <person name="Scheremetjew M."/>
            <person name="Finn R."/>
            <person name="Kale V."/>
            <person name="Holt S."/>
            <person name="Cochrane G."/>
            <person name="Meng A."/>
            <person name="Brown T."/>
            <person name="Cohen L."/>
        </authorList>
    </citation>
    <scope>NUCLEOTIDE SEQUENCE</scope>
    <source>
        <strain evidence="3">CCMP1413</strain>
    </source>
</reference>
<keyword evidence="1" id="KW-1015">Disulfide bond</keyword>
<dbReference type="InterPro" id="IPR017937">
    <property type="entry name" value="Thioredoxin_CS"/>
</dbReference>
<gene>
    <name evidence="3" type="ORF">PCOL08062_LOCUS11232</name>
</gene>
<feature type="domain" description="Thioredoxin" evidence="2">
    <location>
        <begin position="49"/>
        <end position="172"/>
    </location>
</feature>
<name>A0A7R9TZD1_9VIRI</name>
<dbReference type="InterPro" id="IPR036249">
    <property type="entry name" value="Thioredoxin-like_sf"/>
</dbReference>
<dbReference type="PROSITE" id="PS51352">
    <property type="entry name" value="THIOREDOXIN_2"/>
    <property type="match status" value="1"/>
</dbReference>
<dbReference type="PROSITE" id="PS00194">
    <property type="entry name" value="THIOREDOXIN_1"/>
    <property type="match status" value="1"/>
</dbReference>
<dbReference type="Gene3D" id="3.40.30.10">
    <property type="entry name" value="Glutaredoxin"/>
    <property type="match status" value="1"/>
</dbReference>
<evidence type="ECO:0000259" key="2">
    <source>
        <dbReference type="PROSITE" id="PS51352"/>
    </source>
</evidence>
<dbReference type="PANTHER" id="PTHR46115">
    <property type="entry name" value="THIOREDOXIN-LIKE PROTEIN 1"/>
    <property type="match status" value="1"/>
</dbReference>
<dbReference type="AlphaFoldDB" id="A0A7R9TZD1"/>
<sequence length="175" mass="19872">MFEEIGYRLEAIMSADFEDLQEYLQSWVDFFRKRPTLLLSLGMMMYRLYTSTRPIPDHGGNVQAINSKEELVAALESAAKEKKAAVVDFYADWCGPCKQIAPDYARLSEEGAYKRAIFLKVNVDKARDAMQYAEVQCMPTFKVYAKGTKDAPETVEGADMKQVKAALDKTMKKLK</sequence>
<dbReference type="PRINTS" id="PR00421">
    <property type="entry name" value="THIOREDOXIN"/>
</dbReference>
<dbReference type="Pfam" id="PF00085">
    <property type="entry name" value="Thioredoxin"/>
    <property type="match status" value="1"/>
</dbReference>